<evidence type="ECO:0000256" key="15">
    <source>
        <dbReference type="ARBA" id="ARBA00031446"/>
    </source>
</evidence>
<feature type="binding site" evidence="17">
    <location>
        <position position="30"/>
    </location>
    <ligand>
        <name>[4Fe-4S] cluster</name>
        <dbReference type="ChEBI" id="CHEBI:49883"/>
    </ligand>
</feature>
<evidence type="ECO:0000313" key="18">
    <source>
        <dbReference type="EMBL" id="AIZ36972.1"/>
    </source>
</evidence>
<keyword evidence="10 17" id="KW-0560">Oxidoreductase</keyword>
<keyword evidence="12 17" id="KW-0411">Iron-sulfur</keyword>
<protein>
    <recommendedName>
        <fullName evidence="5 17">Epoxyqueuosine reductase QueH</fullName>
        <ecNumber evidence="4 17">1.17.99.6</ecNumber>
    </recommendedName>
    <alternativeName>
        <fullName evidence="15 17">Queuosine biosynthesis protein QueH</fullName>
    </alternativeName>
</protein>
<keyword evidence="13 17" id="KW-1015">Disulfide bond</keyword>
<keyword evidence="19" id="KW-1185">Reference proteome</keyword>
<evidence type="ECO:0000256" key="9">
    <source>
        <dbReference type="ARBA" id="ARBA00022785"/>
    </source>
</evidence>
<dbReference type="GO" id="GO:0008616">
    <property type="term" value="P:tRNA queuosine(34) biosynthetic process"/>
    <property type="evidence" value="ECO:0007669"/>
    <property type="project" value="UniProtKB-UniRule"/>
</dbReference>
<evidence type="ECO:0000256" key="17">
    <source>
        <dbReference type="HAMAP-Rule" id="MF_02089"/>
    </source>
</evidence>
<dbReference type="RefSeq" id="WP_041954520.1">
    <property type="nucleotide sequence ID" value="NZ_CP009761.1"/>
</dbReference>
<feature type="disulfide bond" description="Redox-active" evidence="17">
    <location>
        <begin position="194"/>
        <end position="196"/>
    </location>
</feature>
<dbReference type="OrthoDB" id="9801033at2"/>
<keyword evidence="9 17" id="KW-0671">Queuosine biosynthesis</keyword>
<evidence type="ECO:0000256" key="11">
    <source>
        <dbReference type="ARBA" id="ARBA00023004"/>
    </source>
</evidence>
<dbReference type="Pfam" id="PF02677">
    <property type="entry name" value="QueH"/>
    <property type="match status" value="1"/>
</dbReference>
<keyword evidence="7 17" id="KW-0819">tRNA processing</keyword>
<evidence type="ECO:0000256" key="16">
    <source>
        <dbReference type="ARBA" id="ARBA00047415"/>
    </source>
</evidence>
<sequence length="213" mass="25340">MKENYQLLLDNIIKENEKNNYAPTLLLHSCCGPCSSYCLEYLSNYFRITIFYYNPNIYPKEEYFFRVEEQRKLIEKMNGKYPINMVVGKYDVDRFYKTVKGMEKMREGSIRCHSCYELRLREAALLAKAENFDYFTTTLTISPYKNSQVLNEIGQKVAKEIGVKHLPSDFKKRNGYKRSIELSLMFGMYRQDYCGCIFSKMEREEFKKLKESS</sequence>
<dbReference type="EC" id="1.17.99.6" evidence="4 17"/>
<dbReference type="GO" id="GO:0052693">
    <property type="term" value="F:epoxyqueuosine reductase activity"/>
    <property type="evidence" value="ECO:0007669"/>
    <property type="project" value="UniProtKB-UniRule"/>
</dbReference>
<keyword evidence="8 17" id="KW-0479">Metal-binding</keyword>
<feature type="binding site" evidence="17">
    <location>
        <position position="31"/>
    </location>
    <ligand>
        <name>[4Fe-4S] cluster</name>
        <dbReference type="ChEBI" id="CHEBI:49883"/>
    </ligand>
</feature>
<evidence type="ECO:0000256" key="13">
    <source>
        <dbReference type="ARBA" id="ARBA00023157"/>
    </source>
</evidence>
<comment type="catalytic activity">
    <reaction evidence="16 17">
        <text>epoxyqueuosine(34) in tRNA + AH2 = queuosine(34) in tRNA + A + H2O</text>
        <dbReference type="Rhea" id="RHEA:32159"/>
        <dbReference type="Rhea" id="RHEA-COMP:18571"/>
        <dbReference type="Rhea" id="RHEA-COMP:18582"/>
        <dbReference type="ChEBI" id="CHEBI:13193"/>
        <dbReference type="ChEBI" id="CHEBI:15377"/>
        <dbReference type="ChEBI" id="CHEBI:17499"/>
        <dbReference type="ChEBI" id="CHEBI:194431"/>
        <dbReference type="ChEBI" id="CHEBI:194443"/>
        <dbReference type="EC" id="1.17.99.6"/>
    </reaction>
</comment>
<dbReference type="HAMAP" id="MF_02089">
    <property type="entry name" value="QueH"/>
    <property type="match status" value="1"/>
</dbReference>
<evidence type="ECO:0000256" key="12">
    <source>
        <dbReference type="ARBA" id="ARBA00023014"/>
    </source>
</evidence>
<keyword evidence="11 17" id="KW-0408">Iron</keyword>
<dbReference type="AlphaFoldDB" id="A0A0B4S2D1"/>
<evidence type="ECO:0000256" key="8">
    <source>
        <dbReference type="ARBA" id="ARBA00022723"/>
    </source>
</evidence>
<comment type="similarity">
    <text evidence="3 17">Belongs to the QueH family.</text>
</comment>
<name>A0A0B4S2D1_9FIRM</name>
<evidence type="ECO:0000256" key="5">
    <source>
        <dbReference type="ARBA" id="ARBA00016895"/>
    </source>
</evidence>
<feature type="binding site" evidence="17">
    <location>
        <position position="115"/>
    </location>
    <ligand>
        <name>[4Fe-4S] cluster</name>
        <dbReference type="ChEBI" id="CHEBI:49883"/>
    </ligand>
</feature>
<dbReference type="Proteomes" id="UP000031386">
    <property type="component" value="Chromosome"/>
</dbReference>
<keyword evidence="6 17" id="KW-0004">4Fe-4S</keyword>
<dbReference type="STRING" id="33033.NW74_06305"/>
<evidence type="ECO:0000256" key="10">
    <source>
        <dbReference type="ARBA" id="ARBA00023002"/>
    </source>
</evidence>
<evidence type="ECO:0000256" key="4">
    <source>
        <dbReference type="ARBA" id="ARBA00012622"/>
    </source>
</evidence>
<evidence type="ECO:0000256" key="7">
    <source>
        <dbReference type="ARBA" id="ARBA00022694"/>
    </source>
</evidence>
<comment type="pathway">
    <text evidence="2 17">tRNA modification; tRNA-queuosine biosynthesis.</text>
</comment>
<dbReference type="InterPro" id="IPR003828">
    <property type="entry name" value="QueH"/>
</dbReference>
<evidence type="ECO:0000256" key="6">
    <source>
        <dbReference type="ARBA" id="ARBA00022485"/>
    </source>
</evidence>
<dbReference type="KEGG" id="pmic:NW74_06305"/>
<evidence type="ECO:0000313" key="19">
    <source>
        <dbReference type="Proteomes" id="UP000031386"/>
    </source>
</evidence>
<comment type="function">
    <text evidence="1 17">Catalyzes the conversion of epoxyqueuosine (oQ) to queuosine (Q), which is a hypermodified base found in the wobble positions of tRNA(Asp), tRNA(Asn), tRNA(His) and tRNA(Tyr).</text>
</comment>
<gene>
    <name evidence="17" type="primary">queH</name>
    <name evidence="18" type="ORF">NW74_06305</name>
</gene>
<proteinExistence type="inferred from homology"/>
<evidence type="ECO:0000256" key="1">
    <source>
        <dbReference type="ARBA" id="ARBA00002268"/>
    </source>
</evidence>
<organism evidence="18 19">
    <name type="scientific">Parvimonas micra</name>
    <dbReference type="NCBI Taxonomy" id="33033"/>
    <lineage>
        <taxon>Bacteria</taxon>
        <taxon>Bacillati</taxon>
        <taxon>Bacillota</taxon>
        <taxon>Tissierellia</taxon>
        <taxon>Tissierellales</taxon>
        <taxon>Peptoniphilaceae</taxon>
        <taxon>Parvimonas</taxon>
    </lineage>
</organism>
<dbReference type="EMBL" id="CP009761">
    <property type="protein sequence ID" value="AIZ36972.1"/>
    <property type="molecule type" value="Genomic_DNA"/>
</dbReference>
<evidence type="ECO:0000256" key="14">
    <source>
        <dbReference type="ARBA" id="ARBA00023284"/>
    </source>
</evidence>
<evidence type="ECO:0000256" key="3">
    <source>
        <dbReference type="ARBA" id="ARBA00008207"/>
    </source>
</evidence>
<reference evidence="18 19" key="1">
    <citation type="submission" date="2014-10" db="EMBL/GenBank/DDBJ databases">
        <title>Complete genome sequence of Parvimonas micra KCOM 1535 (= ChDC B708).</title>
        <authorList>
            <person name="Kook J.-K."/>
            <person name="Park S.-N."/>
            <person name="Lim Y.K."/>
            <person name="Roh H."/>
        </authorList>
    </citation>
    <scope>NUCLEOTIDE SEQUENCE [LARGE SCALE GENOMIC DNA]</scope>
    <source>
        <strain evidence="19">KCOM 1535 / ChDC B708</strain>
    </source>
</reference>
<accession>A0A0B4S2D1</accession>
<evidence type="ECO:0000256" key="2">
    <source>
        <dbReference type="ARBA" id="ARBA00004691"/>
    </source>
</evidence>
<dbReference type="PANTHER" id="PTHR36701:SF1">
    <property type="entry name" value="EPOXYQUEUOSINE REDUCTASE QUEH"/>
    <property type="match status" value="1"/>
</dbReference>
<keyword evidence="14 17" id="KW-0676">Redox-active center</keyword>
<dbReference type="GO" id="GO:0051539">
    <property type="term" value="F:4 iron, 4 sulfur cluster binding"/>
    <property type="evidence" value="ECO:0007669"/>
    <property type="project" value="UniProtKB-UniRule"/>
</dbReference>
<dbReference type="GO" id="GO:0046872">
    <property type="term" value="F:metal ion binding"/>
    <property type="evidence" value="ECO:0007669"/>
    <property type="project" value="UniProtKB-KW"/>
</dbReference>
<dbReference type="PANTHER" id="PTHR36701">
    <property type="entry name" value="EPOXYQUEUOSINE REDUCTASE QUEH"/>
    <property type="match status" value="1"/>
</dbReference>
<dbReference type="UniPathway" id="UPA00392"/>
<feature type="binding site" evidence="17">
    <location>
        <position position="112"/>
    </location>
    <ligand>
        <name>[4Fe-4S] cluster</name>
        <dbReference type="ChEBI" id="CHEBI:49883"/>
    </ligand>
</feature>